<dbReference type="InterPro" id="IPR036812">
    <property type="entry name" value="NAD(P)_OxRdtase_dom_sf"/>
</dbReference>
<protein>
    <submittedName>
        <fullName evidence="7">Aldo-keto reductase family protein</fullName>
        <ecNumber evidence="7">1.1.1.-</ecNumber>
    </submittedName>
</protein>
<dbReference type="PANTHER" id="PTHR43827:SF3">
    <property type="entry name" value="NADP-DEPENDENT OXIDOREDUCTASE DOMAIN-CONTAINING PROTEIN"/>
    <property type="match status" value="1"/>
</dbReference>
<comment type="similarity">
    <text evidence="1">Belongs to the aldo/keto reductase family.</text>
</comment>
<dbReference type="Gene3D" id="3.20.20.100">
    <property type="entry name" value="NADP-dependent oxidoreductase domain"/>
    <property type="match status" value="1"/>
</dbReference>
<dbReference type="PIRSF" id="PIRSF000097">
    <property type="entry name" value="AKR"/>
    <property type="match status" value="1"/>
</dbReference>
<dbReference type="PRINTS" id="PR00069">
    <property type="entry name" value="ALDKETRDTASE"/>
</dbReference>
<feature type="active site" description="Proton donor" evidence="4">
    <location>
        <position position="63"/>
    </location>
</feature>
<dbReference type="PANTHER" id="PTHR43827">
    <property type="entry name" value="2,5-DIKETO-D-GLUCONIC ACID REDUCTASE"/>
    <property type="match status" value="1"/>
</dbReference>
<gene>
    <name evidence="7" type="ORF">QTG54_012516</name>
</gene>
<dbReference type="InterPro" id="IPR018170">
    <property type="entry name" value="Aldo/ket_reductase_CS"/>
</dbReference>
<feature type="site" description="Lowers pKa of active site Tyr" evidence="5">
    <location>
        <position position="92"/>
    </location>
</feature>
<dbReference type="PROSITE" id="PS00063">
    <property type="entry name" value="ALDOKETO_REDUCTASE_3"/>
    <property type="match status" value="1"/>
</dbReference>
<evidence type="ECO:0000313" key="7">
    <source>
        <dbReference type="EMBL" id="KAK1736494.1"/>
    </source>
</evidence>
<dbReference type="PROSITE" id="PS00798">
    <property type="entry name" value="ALDOKETO_REDUCTASE_1"/>
    <property type="match status" value="1"/>
</dbReference>
<feature type="domain" description="NADP-dependent oxidoreductase" evidence="6">
    <location>
        <begin position="36"/>
        <end position="105"/>
    </location>
</feature>
<organism evidence="7 8">
    <name type="scientific">Skeletonema marinoi</name>
    <dbReference type="NCBI Taxonomy" id="267567"/>
    <lineage>
        <taxon>Eukaryota</taxon>
        <taxon>Sar</taxon>
        <taxon>Stramenopiles</taxon>
        <taxon>Ochrophyta</taxon>
        <taxon>Bacillariophyta</taxon>
        <taxon>Coscinodiscophyceae</taxon>
        <taxon>Thalassiosirophycidae</taxon>
        <taxon>Thalassiosirales</taxon>
        <taxon>Skeletonemataceae</taxon>
        <taxon>Skeletonema</taxon>
        <taxon>Skeletonema marinoi-dohrnii complex</taxon>
    </lineage>
</organism>
<proteinExistence type="inferred from homology"/>
<dbReference type="Pfam" id="PF00248">
    <property type="entry name" value="Aldo_ket_red"/>
    <property type="match status" value="2"/>
</dbReference>
<evidence type="ECO:0000259" key="6">
    <source>
        <dbReference type="Pfam" id="PF00248"/>
    </source>
</evidence>
<keyword evidence="2" id="KW-0521">NADP</keyword>
<accession>A0AAD8XYZ6</accession>
<feature type="domain" description="NADP-dependent oxidoreductase" evidence="6">
    <location>
        <begin position="123"/>
        <end position="279"/>
    </location>
</feature>
<keyword evidence="3 7" id="KW-0560">Oxidoreductase</keyword>
<dbReference type="GO" id="GO:0016616">
    <property type="term" value="F:oxidoreductase activity, acting on the CH-OH group of donors, NAD or NADP as acceptor"/>
    <property type="evidence" value="ECO:0007669"/>
    <property type="project" value="UniProtKB-ARBA"/>
</dbReference>
<dbReference type="EC" id="1.1.1.-" evidence="7"/>
<dbReference type="Proteomes" id="UP001224775">
    <property type="component" value="Unassembled WGS sequence"/>
</dbReference>
<dbReference type="InterPro" id="IPR023210">
    <property type="entry name" value="NADP_OxRdtase_dom"/>
</dbReference>
<evidence type="ECO:0000256" key="1">
    <source>
        <dbReference type="ARBA" id="ARBA00007905"/>
    </source>
</evidence>
<dbReference type="AlphaFoldDB" id="A0AAD8XYZ6"/>
<dbReference type="InterPro" id="IPR020471">
    <property type="entry name" value="AKR"/>
</dbReference>
<dbReference type="EMBL" id="JATAAI010000028">
    <property type="protein sequence ID" value="KAK1736494.1"/>
    <property type="molecule type" value="Genomic_DNA"/>
</dbReference>
<name>A0AAD8XYZ6_9STRA</name>
<evidence type="ECO:0000256" key="2">
    <source>
        <dbReference type="ARBA" id="ARBA00022857"/>
    </source>
</evidence>
<evidence type="ECO:0000256" key="3">
    <source>
        <dbReference type="ARBA" id="ARBA00023002"/>
    </source>
</evidence>
<evidence type="ECO:0000256" key="4">
    <source>
        <dbReference type="PIRSR" id="PIRSR000097-1"/>
    </source>
</evidence>
<evidence type="ECO:0000313" key="8">
    <source>
        <dbReference type="Proteomes" id="UP001224775"/>
    </source>
</evidence>
<reference evidence="7" key="1">
    <citation type="submission" date="2023-06" db="EMBL/GenBank/DDBJ databases">
        <title>Survivors Of The Sea: Transcriptome response of Skeletonema marinoi to long-term dormancy.</title>
        <authorList>
            <person name="Pinder M.I.M."/>
            <person name="Kourtchenko O."/>
            <person name="Robertson E.K."/>
            <person name="Larsson T."/>
            <person name="Maumus F."/>
            <person name="Osuna-Cruz C.M."/>
            <person name="Vancaester E."/>
            <person name="Stenow R."/>
            <person name="Vandepoele K."/>
            <person name="Ploug H."/>
            <person name="Bruchert V."/>
            <person name="Godhe A."/>
            <person name="Topel M."/>
        </authorList>
    </citation>
    <scope>NUCLEOTIDE SEQUENCE</scope>
    <source>
        <strain evidence="7">R05AC</strain>
    </source>
</reference>
<keyword evidence="8" id="KW-1185">Reference proteome</keyword>
<dbReference type="SUPFAM" id="SSF51430">
    <property type="entry name" value="NAD(P)-linked oxidoreductase"/>
    <property type="match status" value="1"/>
</dbReference>
<evidence type="ECO:0000256" key="5">
    <source>
        <dbReference type="PIRSR" id="PIRSR000097-3"/>
    </source>
</evidence>
<dbReference type="PROSITE" id="PS00062">
    <property type="entry name" value="ALDOKETO_REDUCTASE_2"/>
    <property type="match status" value="1"/>
</dbReference>
<comment type="caution">
    <text evidence="7">The sequence shown here is derived from an EMBL/GenBank/DDBJ whole genome shotgun (WGS) entry which is preliminary data.</text>
</comment>
<sequence>MSYTKPAPNFDLSSPSPAYTLASGDKMPIIAYGTFRSNPGEVGPAVIEALKAGYRHLDLAHVYGNEEEIGKALKQAFDEGIVTREELFITGKLWNSDHDVDIVPQAAAHSFGYTRLGASELGDTPLIDTWRAMEDLVEKGVCKNIGVSNYPMMVMHDLVTQAKIQPVCNQIEVYAYYQRESLVNYCLSRNICVTAHTPLGGGVLNSETWDTPIPLKDDIILEIAKKHGKSPAQVLLRSLLQRGIVILPKSVKPHRMAENKDILDFSLTETEMKEIATLDKYVSYKTNPNPLSSFMGGPDAFSCLGTDIFD</sequence>